<dbReference type="InterPro" id="IPR014043">
    <property type="entry name" value="Acyl_transferase_dom"/>
</dbReference>
<keyword evidence="2" id="KW-0596">Phosphopantetheine</keyword>
<dbReference type="SUPFAM" id="SSF52151">
    <property type="entry name" value="FabD/lysophospholipase-like"/>
    <property type="match status" value="1"/>
</dbReference>
<dbReference type="Pfam" id="PF00202">
    <property type="entry name" value="Aminotran_3"/>
    <property type="match status" value="1"/>
</dbReference>
<dbReference type="PROSITE" id="PS00600">
    <property type="entry name" value="AA_TRANSFER_CLASS_3"/>
    <property type="match status" value="1"/>
</dbReference>
<dbReference type="Pfam" id="PF16197">
    <property type="entry name" value="KAsynt_C_assoc"/>
    <property type="match status" value="1"/>
</dbReference>
<dbReference type="InterPro" id="IPR014031">
    <property type="entry name" value="Ketoacyl_synth_C"/>
</dbReference>
<keyword evidence="4" id="KW-0808">Transferase</keyword>
<dbReference type="InterPro" id="IPR015422">
    <property type="entry name" value="PyrdxlP-dep_Trfase_small"/>
</dbReference>
<dbReference type="PROSITE" id="PS52004">
    <property type="entry name" value="KS3_2"/>
    <property type="match status" value="1"/>
</dbReference>
<dbReference type="InterPro" id="IPR020841">
    <property type="entry name" value="PKS_Beta-ketoAc_synthase_dom"/>
</dbReference>
<dbReference type="Pfam" id="PF00668">
    <property type="entry name" value="Condensation"/>
    <property type="match status" value="1"/>
</dbReference>
<dbReference type="Gene3D" id="3.40.366.10">
    <property type="entry name" value="Malonyl-Coenzyme A Acyl Carrier Protein, domain 2"/>
    <property type="match status" value="1"/>
</dbReference>
<keyword evidence="9" id="KW-0032">Aminotransferase</keyword>
<dbReference type="PROSITE" id="PS00606">
    <property type="entry name" value="KS3_1"/>
    <property type="match status" value="1"/>
</dbReference>
<sequence length="1892" mass="200367">MREPLAIVGMACRVPGANDYRALWANVEAGATGMVEVTEQDRRREGISLPAEVGNRYVPVAAPIEHHDEFDHAAFGITAGEAQGINVNHRVMTEVVLEALEDAGCDPLRHPGRIGLFAAGGAASPITVLERVGDPRYGDATRPLKSSEAINWVALLDHDFLSTRIAYALDLRGPSMTVQSACSSSLVALHLAGQSVLSGESDVAVAGGVNVEHPQRGGYYHQEGSIWSADGRCSPFDASASGTISASGAGAVVIKRLDHALADGDAIHAVIRGSAINNDGKRKVGFTAPSVNQQSQVVSEALAAAGVDKGDIGYVETHGTATEVGDVVEWEALERALGVDGTRCAIGAVKANVGHLGPAAGIVGLIKTALVLGHGRIPPVANFARLNPRITPSARLFVPGDSTPWEDDGRPRLAGVSSLGVGGTNAHFVLEQAPVPEPAQLPSDGVHVLPVSAASPRSAEDTANRVTDFATGNPDVLGRLAHTMTTGRRVLAHREAVVVVRRAEHVGTWRTGIRRAKKKHHTVLVFPGQGTALGDLTVAEDEIDGFADVFSAALSSLAVEDRPLVAARLTGAPAAEATPRITELAMLVRSVAIARSLLADGIQPRSLCGYSLGEVAAGVVGGVFTLADAAAAITDRARILANAPAGAMIRVRLPADSVPRYLRDGVSVAIVPGAKDCILSGESLAVEAVAAELRADRVASVRIPVAHPFHSAVLRPFVEKYTETWAQLDLRAPALRLMSPTTGGWLDEATARDPAFWAGQLIRTVRFGDAMSALHADGANLAVVLDSSTGVTPFVKDVFGTDAVAMTTADQAGYDANSRARLLATAWTAGHDQVLPTTTKHRADGAPAVVHAPTYAFDRSDVDRGDVDRGGEEREPMSAEPSPAPAQPLPNADRHSIEEGIRRVVAKLVGRTTQEVAPNASFIDIGYDSFLLIQLADALSAEFRVAVDIRLLYFERDSPALLAEHLAGIVPASWHPTGDGAAPAAAPAPVRTPAPPSEPARSLEETAALPAEEEQEWARRTPVSKRVTEEDRYTLVDQRNVVFSLRTGRREVSYPVVGVHGEGSHFVDVDGCEYLDLCMGFGVTMLGHASEPVRQALSSFDPSELLLGPQSSTAGDVARGIASLTGVDRVGFATSGTEAVMAAVRAARARTGRDLIAVFTGSFHGTFDGVMVAPRAGGLPGETTTLGRGTPAGMVQDVIVVPYDESAIPILEFYGERLAAVLVEPVQSRRPGYQPGELLRRLRTLTSDLGAALIFDEIITGFRCHPAGAAGYFGVRPDLVTYGKVIGGGMPIGVIAGDAEFMAPIDGGRWRQGELPQRPSMVFSGTFSKQPMAMAVAQHMIGYLKKVSPRLQADLNRRTADLAEAINSHSAAHGYPVTVESFSSLFRINVGGSERAENMFFLGLLSRGVYVWEGRTCFLSAAHDDADRERIVRTVADTAAEIAASGLWPGTSAAPARPRSPQPPTPDPADTTDDPARVVGEAPLTDGQKLLWMSSELGGERGASYQMSDVRRVDGAIDEQRLADAIATVAQRHEALRIGFDQDGAAQNCVASAVPKLTTCAMSDASAEDVEAILSRFANRPVDMSVPSLFQFQLVRTGDTSFVQATAPHAVADGWSFEVLWSELSSCYLGDAASEALPTPASFLAYARSKRAEEDARFDANAAVWRPKLDRYWTAGRMIDGTGPFVPVSRVDSFSEQRLADLRGLSRAGRSTMHTAALSVVAVASSLLMGVPQAIMMAHRTGQPHYAGKPLVGFCVDQLPVVVELPDSHSVTDVTRDVQAQLVDTSDATAGLYRLLQERRYRQLPAAFIAFDYAYESPGDLFGFPAAPLALPREHMPRPALVTVEEHGTGFEILSELSQASDLAPYAADLAATVEQVLSNPTVPLGELRQGR</sequence>
<evidence type="ECO:0000256" key="2">
    <source>
        <dbReference type="ARBA" id="ARBA00022450"/>
    </source>
</evidence>
<dbReference type="InterPro" id="IPR015421">
    <property type="entry name" value="PyrdxlP-dep_Trfase_major"/>
</dbReference>
<feature type="domain" description="Carrier" evidence="7">
    <location>
        <begin position="892"/>
        <end position="970"/>
    </location>
</feature>
<dbReference type="Gene3D" id="3.90.1150.10">
    <property type="entry name" value="Aspartate Aminotransferase, domain 1"/>
    <property type="match status" value="1"/>
</dbReference>
<dbReference type="SUPFAM" id="SSF53901">
    <property type="entry name" value="Thiolase-like"/>
    <property type="match status" value="1"/>
</dbReference>
<reference evidence="9 10" key="1">
    <citation type="submission" date="2021-02" db="EMBL/GenBank/DDBJ databases">
        <title>Actinophytocola xerophila sp. nov., isolated from soil of cotton cropping field.</title>
        <authorList>
            <person name="Huang R."/>
            <person name="Chen X."/>
            <person name="Ge X."/>
            <person name="Liu W."/>
        </authorList>
    </citation>
    <scope>NUCLEOTIDE SEQUENCE [LARGE SCALE GENOMIC DNA]</scope>
    <source>
        <strain evidence="9 10">S1-96</strain>
    </source>
</reference>
<dbReference type="SUPFAM" id="SSF52777">
    <property type="entry name" value="CoA-dependent acyltransferases"/>
    <property type="match status" value="2"/>
</dbReference>
<dbReference type="SUPFAM" id="SSF53383">
    <property type="entry name" value="PLP-dependent transferases"/>
    <property type="match status" value="1"/>
</dbReference>
<dbReference type="Proteomes" id="UP001156441">
    <property type="component" value="Unassembled WGS sequence"/>
</dbReference>
<proteinExistence type="predicted"/>
<gene>
    <name evidence="9" type="ORF">JT362_04265</name>
</gene>
<dbReference type="InterPro" id="IPR023213">
    <property type="entry name" value="CAT-like_dom_sf"/>
</dbReference>
<dbReference type="SMART" id="SM00825">
    <property type="entry name" value="PKS_KS"/>
    <property type="match status" value="1"/>
</dbReference>
<dbReference type="InterPro" id="IPR015424">
    <property type="entry name" value="PyrdxlP-dep_Trfase"/>
</dbReference>
<protein>
    <submittedName>
        <fullName evidence="9">Aminotransferase class III-fold pyridoxal phosphate-dependent enzyme</fullName>
    </submittedName>
</protein>
<dbReference type="Gene3D" id="3.30.70.3290">
    <property type="match status" value="1"/>
</dbReference>
<keyword evidence="3" id="KW-0597">Phosphoprotein</keyword>
<evidence type="ECO:0000256" key="4">
    <source>
        <dbReference type="ARBA" id="ARBA00022679"/>
    </source>
</evidence>
<evidence type="ECO:0000313" key="10">
    <source>
        <dbReference type="Proteomes" id="UP001156441"/>
    </source>
</evidence>
<keyword evidence="10" id="KW-1185">Reference proteome</keyword>
<dbReference type="InterPro" id="IPR050091">
    <property type="entry name" value="PKS_NRPS_Biosynth_Enz"/>
</dbReference>
<dbReference type="InterPro" id="IPR014030">
    <property type="entry name" value="Ketoacyl_synth_N"/>
</dbReference>
<dbReference type="CDD" id="cd00833">
    <property type="entry name" value="PKS"/>
    <property type="match status" value="1"/>
</dbReference>
<accession>A0ABT2J3B8</accession>
<dbReference type="InterPro" id="IPR016035">
    <property type="entry name" value="Acyl_Trfase/lysoPLipase"/>
</dbReference>
<comment type="caution">
    <text evidence="9">The sequence shown here is derived from an EMBL/GenBank/DDBJ whole genome shotgun (WGS) entry which is preliminary data.</text>
</comment>
<feature type="region of interest" description="Disordered" evidence="6">
    <location>
        <begin position="1447"/>
        <end position="1479"/>
    </location>
</feature>
<dbReference type="InterPro" id="IPR001227">
    <property type="entry name" value="Ac_transferase_dom_sf"/>
</dbReference>
<dbReference type="InterPro" id="IPR018201">
    <property type="entry name" value="Ketoacyl_synth_AS"/>
</dbReference>
<dbReference type="PANTHER" id="PTHR43775:SF37">
    <property type="entry name" value="SI:DKEY-61P9.11"/>
    <property type="match status" value="1"/>
</dbReference>
<feature type="compositionally biased region" description="Basic and acidic residues" evidence="6">
    <location>
        <begin position="860"/>
        <end position="877"/>
    </location>
</feature>
<dbReference type="InterPro" id="IPR005814">
    <property type="entry name" value="Aminotrans_3"/>
</dbReference>
<dbReference type="GO" id="GO:0008483">
    <property type="term" value="F:transaminase activity"/>
    <property type="evidence" value="ECO:0007669"/>
    <property type="project" value="UniProtKB-KW"/>
</dbReference>
<evidence type="ECO:0000256" key="6">
    <source>
        <dbReference type="SAM" id="MobiDB-lite"/>
    </source>
</evidence>
<dbReference type="SUPFAM" id="SSF47336">
    <property type="entry name" value="ACP-like"/>
    <property type="match status" value="1"/>
</dbReference>
<dbReference type="InterPro" id="IPR032821">
    <property type="entry name" value="PKS_assoc"/>
</dbReference>
<dbReference type="Pfam" id="PF00550">
    <property type="entry name" value="PP-binding"/>
    <property type="match status" value="1"/>
</dbReference>
<dbReference type="Pfam" id="PF00698">
    <property type="entry name" value="Acyl_transf_1"/>
    <property type="match status" value="1"/>
</dbReference>
<evidence type="ECO:0000259" key="8">
    <source>
        <dbReference type="PROSITE" id="PS52004"/>
    </source>
</evidence>
<dbReference type="SMART" id="SM00823">
    <property type="entry name" value="PKS_PP"/>
    <property type="match status" value="1"/>
</dbReference>
<dbReference type="InterPro" id="IPR016039">
    <property type="entry name" value="Thiolase-like"/>
</dbReference>
<dbReference type="InterPro" id="IPR049704">
    <property type="entry name" value="Aminotrans_3_PPA_site"/>
</dbReference>
<dbReference type="EMBL" id="JAFFZE010000005">
    <property type="protein sequence ID" value="MCT2582335.1"/>
    <property type="molecule type" value="Genomic_DNA"/>
</dbReference>
<dbReference type="InterPro" id="IPR020806">
    <property type="entry name" value="PKS_PP-bd"/>
</dbReference>
<feature type="region of interest" description="Disordered" evidence="6">
    <location>
        <begin position="860"/>
        <end position="892"/>
    </location>
</feature>
<evidence type="ECO:0000259" key="7">
    <source>
        <dbReference type="PROSITE" id="PS50075"/>
    </source>
</evidence>
<dbReference type="Pfam" id="PF00109">
    <property type="entry name" value="ketoacyl-synt"/>
    <property type="match status" value="1"/>
</dbReference>
<evidence type="ECO:0000256" key="5">
    <source>
        <dbReference type="ARBA" id="ARBA00022898"/>
    </source>
</evidence>
<organism evidence="9 10">
    <name type="scientific">Actinophytocola gossypii</name>
    <dbReference type="NCBI Taxonomy" id="2812003"/>
    <lineage>
        <taxon>Bacteria</taxon>
        <taxon>Bacillati</taxon>
        <taxon>Actinomycetota</taxon>
        <taxon>Actinomycetes</taxon>
        <taxon>Pseudonocardiales</taxon>
        <taxon>Pseudonocardiaceae</taxon>
    </lineage>
</organism>
<feature type="compositionally biased region" description="Pro residues" evidence="6">
    <location>
        <begin position="1458"/>
        <end position="1467"/>
    </location>
</feature>
<dbReference type="InterPro" id="IPR001242">
    <property type="entry name" value="Condensation_dom"/>
</dbReference>
<dbReference type="Gene3D" id="1.10.1200.10">
    <property type="entry name" value="ACP-like"/>
    <property type="match status" value="1"/>
</dbReference>
<feature type="domain" description="Ketosynthase family 3 (KS3)" evidence="8">
    <location>
        <begin position="2"/>
        <end position="432"/>
    </location>
</feature>
<dbReference type="Gene3D" id="3.40.640.10">
    <property type="entry name" value="Type I PLP-dependent aspartate aminotransferase-like (Major domain)"/>
    <property type="match status" value="1"/>
</dbReference>
<evidence type="ECO:0000256" key="3">
    <source>
        <dbReference type="ARBA" id="ARBA00022553"/>
    </source>
</evidence>
<dbReference type="Gene3D" id="3.30.559.10">
    <property type="entry name" value="Chloramphenicol acetyltransferase-like domain"/>
    <property type="match status" value="1"/>
</dbReference>
<evidence type="ECO:0000256" key="1">
    <source>
        <dbReference type="ARBA" id="ARBA00001957"/>
    </source>
</evidence>
<dbReference type="RefSeq" id="WP_260189691.1">
    <property type="nucleotide sequence ID" value="NZ_JAFFZE010000005.1"/>
</dbReference>
<dbReference type="Gene3D" id="3.40.47.10">
    <property type="match status" value="1"/>
</dbReference>
<feature type="region of interest" description="Disordered" evidence="6">
    <location>
        <begin position="977"/>
        <end position="1023"/>
    </location>
</feature>
<dbReference type="PROSITE" id="PS50075">
    <property type="entry name" value="CARRIER"/>
    <property type="match status" value="1"/>
</dbReference>
<dbReference type="SMART" id="SM00827">
    <property type="entry name" value="PKS_AT"/>
    <property type="match status" value="1"/>
</dbReference>
<dbReference type="PANTHER" id="PTHR43775">
    <property type="entry name" value="FATTY ACID SYNTHASE"/>
    <property type="match status" value="1"/>
</dbReference>
<comment type="cofactor">
    <cofactor evidence="1">
        <name>pantetheine 4'-phosphate</name>
        <dbReference type="ChEBI" id="CHEBI:47942"/>
    </cofactor>
</comment>
<dbReference type="Gene3D" id="3.30.559.30">
    <property type="entry name" value="Nonribosomal peptide synthetase, condensation domain"/>
    <property type="match status" value="1"/>
</dbReference>
<evidence type="ECO:0000313" key="9">
    <source>
        <dbReference type="EMBL" id="MCT2582335.1"/>
    </source>
</evidence>
<keyword evidence="5" id="KW-0663">Pyridoxal phosphate</keyword>
<dbReference type="InterPro" id="IPR036736">
    <property type="entry name" value="ACP-like_sf"/>
</dbReference>
<name>A0ABT2J3B8_9PSEU</name>
<dbReference type="InterPro" id="IPR009081">
    <property type="entry name" value="PP-bd_ACP"/>
</dbReference>
<dbReference type="Pfam" id="PF02801">
    <property type="entry name" value="Ketoacyl-synt_C"/>
    <property type="match status" value="1"/>
</dbReference>